<dbReference type="Gene3D" id="1.10.580.10">
    <property type="entry name" value="Citrate Synthase, domain 1"/>
    <property type="match status" value="1"/>
</dbReference>
<evidence type="ECO:0000313" key="7">
    <source>
        <dbReference type="Proteomes" id="UP001549106"/>
    </source>
</evidence>
<evidence type="ECO:0000256" key="4">
    <source>
        <dbReference type="ARBA" id="ARBA00049288"/>
    </source>
</evidence>
<evidence type="ECO:0000256" key="1">
    <source>
        <dbReference type="ARBA" id="ARBA00005163"/>
    </source>
</evidence>
<dbReference type="PANTHER" id="PTHR11739:SF4">
    <property type="entry name" value="CITRATE SYNTHASE, PEROXISOMAL"/>
    <property type="match status" value="1"/>
</dbReference>
<dbReference type="InterPro" id="IPR024176">
    <property type="entry name" value="Citrate_synthase_bac-typ"/>
</dbReference>
<evidence type="ECO:0000256" key="2">
    <source>
        <dbReference type="ARBA" id="ARBA00010566"/>
    </source>
</evidence>
<name>A0ABV2M4K8_9FIRM</name>
<reference evidence="6 7" key="1">
    <citation type="submission" date="2024-06" db="EMBL/GenBank/DDBJ databases">
        <title>Genomic Encyclopedia of Type Strains, Phase IV (KMG-IV): sequencing the most valuable type-strain genomes for metagenomic binning, comparative biology and taxonomic classification.</title>
        <authorList>
            <person name="Goeker M."/>
        </authorList>
    </citation>
    <scope>NUCLEOTIDE SEQUENCE [LARGE SCALE GENOMIC DNA]</scope>
    <source>
        <strain evidence="6 7">DSM 29492</strain>
    </source>
</reference>
<protein>
    <recommendedName>
        <fullName evidence="5">Citrate synthase</fullName>
    </recommendedName>
</protein>
<dbReference type="PRINTS" id="PR00143">
    <property type="entry name" value="CITRTSNTHASE"/>
</dbReference>
<keyword evidence="3 5" id="KW-0808">Transferase</keyword>
<dbReference type="InterPro" id="IPR016143">
    <property type="entry name" value="Citrate_synth-like_sm_a-sub"/>
</dbReference>
<dbReference type="PANTHER" id="PTHR11739">
    <property type="entry name" value="CITRATE SYNTHASE"/>
    <property type="match status" value="1"/>
</dbReference>
<keyword evidence="7" id="KW-1185">Reference proteome</keyword>
<comment type="similarity">
    <text evidence="2 5">Belongs to the citrate synthase family.</text>
</comment>
<keyword evidence="6" id="KW-0012">Acyltransferase</keyword>
<dbReference type="NCBIfam" id="NF010635">
    <property type="entry name" value="PRK14032.1"/>
    <property type="match status" value="1"/>
</dbReference>
<dbReference type="InterPro" id="IPR036969">
    <property type="entry name" value="Citrate_synthase_sf"/>
</dbReference>
<dbReference type="InterPro" id="IPR016142">
    <property type="entry name" value="Citrate_synth-like_lrg_a-sub"/>
</dbReference>
<dbReference type="GO" id="GO:0036440">
    <property type="term" value="F:citrate synthase activity"/>
    <property type="evidence" value="ECO:0007669"/>
    <property type="project" value="UniProtKB-EC"/>
</dbReference>
<sequence length="477" mass="54125">MSDHEMINLDEMGSLKTSMESLQETLLNNHRIDPNLYIEYDVKRGLRDSAGKGVLTGLTEISDVNAYDLVNGRKIPAEGSLYYQGYNIYDLVNGLEGHKFGFEETIYLLLFGQLPSEKELEMFKEVMAQFETLSGRFVRDVVMKASNADIMNSMQRCILTLYTYDSRPEDISAENVLRQSIELIAKLPLIAVYSYHSYRHFRKDETLFIRNPQKGLSLAENILLMLRPDSSYTELEAKVLDIALMLHAEHGGGNNSTFTTHVVTSSGTDTYSSVAASIGSLKGPRHGGANLKVQDMFADIKAHVKNWTDEAEVEAYLCRILNKEAFDHSGLIYGMGHAVYTLSDPREVILKKFARKLAEEKGMMEEFALYELVERLGSRLVMEQRKMFKNVCANVDFYSGFVYTMLGIPKELFTPIFAIARIPGWSAHRLEEILNAGKIIRPAYKYVGHHKEFVAMPDRDPCMEYPCMDEENDKNGD</sequence>
<dbReference type="InterPro" id="IPR002020">
    <property type="entry name" value="Citrate_synthase"/>
</dbReference>
<organism evidence="6 7">
    <name type="scientific">Blautia caecimuris</name>
    <dbReference type="NCBI Taxonomy" id="1796615"/>
    <lineage>
        <taxon>Bacteria</taxon>
        <taxon>Bacillati</taxon>
        <taxon>Bacillota</taxon>
        <taxon>Clostridia</taxon>
        <taxon>Lachnospirales</taxon>
        <taxon>Lachnospiraceae</taxon>
        <taxon>Blautia</taxon>
    </lineage>
</organism>
<dbReference type="Proteomes" id="UP001549106">
    <property type="component" value="Unassembled WGS sequence"/>
</dbReference>
<gene>
    <name evidence="6" type="ORF">ABID24_002640</name>
</gene>
<dbReference type="RefSeq" id="WP_257465110.1">
    <property type="nucleotide sequence ID" value="NZ_BAABXP010000002.1"/>
</dbReference>
<evidence type="ECO:0000256" key="3">
    <source>
        <dbReference type="ARBA" id="ARBA00022679"/>
    </source>
</evidence>
<dbReference type="Gene3D" id="1.10.230.10">
    <property type="entry name" value="Cytochrome P450-Terp, domain 2"/>
    <property type="match status" value="1"/>
</dbReference>
<evidence type="ECO:0000256" key="5">
    <source>
        <dbReference type="PIRNR" id="PIRNR001369"/>
    </source>
</evidence>
<comment type="caution">
    <text evidence="6">The sequence shown here is derived from an EMBL/GenBank/DDBJ whole genome shotgun (WGS) entry which is preliminary data.</text>
</comment>
<dbReference type="PIRSF" id="PIRSF001369">
    <property type="entry name" value="Citrate_synth"/>
    <property type="match status" value="1"/>
</dbReference>
<dbReference type="CDD" id="cd06113">
    <property type="entry name" value="citrate_synt_like_1_2"/>
    <property type="match status" value="1"/>
</dbReference>
<proteinExistence type="inferred from homology"/>
<accession>A0ABV2M4K8</accession>
<comment type="catalytic activity">
    <reaction evidence="4">
        <text>oxaloacetate + acetyl-CoA + H2O = citrate + CoA + H(+)</text>
        <dbReference type="Rhea" id="RHEA:16845"/>
        <dbReference type="ChEBI" id="CHEBI:15377"/>
        <dbReference type="ChEBI" id="CHEBI:15378"/>
        <dbReference type="ChEBI" id="CHEBI:16452"/>
        <dbReference type="ChEBI" id="CHEBI:16947"/>
        <dbReference type="ChEBI" id="CHEBI:57287"/>
        <dbReference type="ChEBI" id="CHEBI:57288"/>
        <dbReference type="EC" id="2.3.3.16"/>
    </reaction>
</comment>
<comment type="pathway">
    <text evidence="1">Carbohydrate metabolism; tricarboxylic acid cycle.</text>
</comment>
<dbReference type="SUPFAM" id="SSF48256">
    <property type="entry name" value="Citrate synthase"/>
    <property type="match status" value="1"/>
</dbReference>
<evidence type="ECO:0000313" key="6">
    <source>
        <dbReference type="EMBL" id="MET3751381.1"/>
    </source>
</evidence>
<dbReference type="EMBL" id="JBEPMJ010000021">
    <property type="protein sequence ID" value="MET3751381.1"/>
    <property type="molecule type" value="Genomic_DNA"/>
</dbReference>
<dbReference type="Pfam" id="PF00285">
    <property type="entry name" value="Citrate_synt"/>
    <property type="match status" value="1"/>
</dbReference>